<evidence type="ECO:0008006" key="12">
    <source>
        <dbReference type="Google" id="ProtNLM"/>
    </source>
</evidence>
<comment type="similarity">
    <text evidence="2 9">Belongs to the mitochondrial carrier (TC 2.A.29) family.</text>
</comment>
<accession>A0A8H5F9R7</accession>
<dbReference type="Pfam" id="PF00153">
    <property type="entry name" value="Mito_carr"/>
    <property type="match status" value="3"/>
</dbReference>
<dbReference type="EMBL" id="JAACJJ010000003">
    <property type="protein sequence ID" value="KAF5328707.1"/>
    <property type="molecule type" value="Genomic_DNA"/>
</dbReference>
<evidence type="ECO:0000256" key="5">
    <source>
        <dbReference type="ARBA" id="ARBA00022737"/>
    </source>
</evidence>
<proteinExistence type="inferred from homology"/>
<evidence type="ECO:0000256" key="3">
    <source>
        <dbReference type="ARBA" id="ARBA00022448"/>
    </source>
</evidence>
<keyword evidence="7 8" id="KW-0472">Membrane</keyword>
<evidence type="ECO:0000256" key="6">
    <source>
        <dbReference type="ARBA" id="ARBA00022989"/>
    </source>
</evidence>
<evidence type="ECO:0000256" key="7">
    <source>
        <dbReference type="ARBA" id="ARBA00023136"/>
    </source>
</evidence>
<dbReference type="PROSITE" id="PS50920">
    <property type="entry name" value="SOLCAR"/>
    <property type="match status" value="3"/>
</dbReference>
<protein>
    <recommendedName>
        <fullName evidence="12">Mitochondrial dicarboxylate transporter</fullName>
    </recommendedName>
</protein>
<evidence type="ECO:0000256" key="9">
    <source>
        <dbReference type="RuleBase" id="RU000488"/>
    </source>
</evidence>
<dbReference type="OrthoDB" id="448427at2759"/>
<dbReference type="GO" id="GO:0016020">
    <property type="term" value="C:membrane"/>
    <property type="evidence" value="ECO:0007669"/>
    <property type="project" value="UniProtKB-SubCell"/>
</dbReference>
<dbReference type="InterPro" id="IPR018108">
    <property type="entry name" value="MCP_transmembrane"/>
</dbReference>
<keyword evidence="11" id="KW-1185">Reference proteome</keyword>
<dbReference type="SUPFAM" id="SSF103506">
    <property type="entry name" value="Mitochondrial carrier"/>
    <property type="match status" value="1"/>
</dbReference>
<comment type="caution">
    <text evidence="10">The sequence shown here is derived from an EMBL/GenBank/DDBJ whole genome shotgun (WGS) entry which is preliminary data.</text>
</comment>
<keyword evidence="6" id="KW-1133">Transmembrane helix</keyword>
<evidence type="ECO:0000256" key="1">
    <source>
        <dbReference type="ARBA" id="ARBA00004141"/>
    </source>
</evidence>
<organism evidence="10 11">
    <name type="scientific">Psilocybe cf. subviscida</name>
    <dbReference type="NCBI Taxonomy" id="2480587"/>
    <lineage>
        <taxon>Eukaryota</taxon>
        <taxon>Fungi</taxon>
        <taxon>Dikarya</taxon>
        <taxon>Basidiomycota</taxon>
        <taxon>Agaricomycotina</taxon>
        <taxon>Agaricomycetes</taxon>
        <taxon>Agaricomycetidae</taxon>
        <taxon>Agaricales</taxon>
        <taxon>Agaricineae</taxon>
        <taxon>Strophariaceae</taxon>
        <taxon>Psilocybe</taxon>
    </lineage>
</organism>
<feature type="repeat" description="Solcar" evidence="8">
    <location>
        <begin position="200"/>
        <end position="285"/>
    </location>
</feature>
<evidence type="ECO:0000313" key="10">
    <source>
        <dbReference type="EMBL" id="KAF5328707.1"/>
    </source>
</evidence>
<sequence>MTTTTAVVTGAAAYPFWLGGISATFAASITHPLDLTKVRLQAMGDKGMVASIRRTVGLAGIRGLFDGISATWMRQLSYSICRFWAYDQSKELLGATEKNAPIWKLTLAGGMAGAAAGLVGNPAEIVIVRMQGDLARPPAKRFNYKNSVDSLFRIIREEGLSSVTRGLGPNVFRSVVANSTQLASYDFFKSRLMKTAYFEDNMALHFTAGFGSGTVATVICSPADVLKNRIMSASGQGSNSALAVIRNAMRQEGPMFMFKGLLPAFLRVQPYTILIFLTLEQLKGFTDFTRRKGFTFL</sequence>
<evidence type="ECO:0000256" key="8">
    <source>
        <dbReference type="PROSITE-ProRule" id="PRU00282"/>
    </source>
</evidence>
<gene>
    <name evidence="10" type="ORF">D9619_011715</name>
</gene>
<feature type="repeat" description="Solcar" evidence="8">
    <location>
        <begin position="104"/>
        <end position="191"/>
    </location>
</feature>
<dbReference type="PANTHER" id="PTHR45618">
    <property type="entry name" value="MITOCHONDRIAL DICARBOXYLATE CARRIER-RELATED"/>
    <property type="match status" value="1"/>
</dbReference>
<evidence type="ECO:0000256" key="4">
    <source>
        <dbReference type="ARBA" id="ARBA00022692"/>
    </source>
</evidence>
<name>A0A8H5F9R7_9AGAR</name>
<evidence type="ECO:0000256" key="2">
    <source>
        <dbReference type="ARBA" id="ARBA00006375"/>
    </source>
</evidence>
<comment type="subcellular location">
    <subcellularLocation>
        <location evidence="1">Membrane</location>
        <topology evidence="1">Multi-pass membrane protein</topology>
    </subcellularLocation>
</comment>
<feature type="repeat" description="Solcar" evidence="8">
    <location>
        <begin position="10"/>
        <end position="92"/>
    </location>
</feature>
<keyword evidence="4 8" id="KW-0812">Transmembrane</keyword>
<dbReference type="Gene3D" id="1.50.40.10">
    <property type="entry name" value="Mitochondrial carrier domain"/>
    <property type="match status" value="1"/>
</dbReference>
<reference evidence="10 11" key="1">
    <citation type="journal article" date="2020" name="ISME J.">
        <title>Uncovering the hidden diversity of litter-decomposition mechanisms in mushroom-forming fungi.</title>
        <authorList>
            <person name="Floudas D."/>
            <person name="Bentzer J."/>
            <person name="Ahren D."/>
            <person name="Johansson T."/>
            <person name="Persson P."/>
            <person name="Tunlid A."/>
        </authorList>
    </citation>
    <scope>NUCLEOTIDE SEQUENCE [LARGE SCALE GENOMIC DNA]</scope>
    <source>
        <strain evidence="10 11">CBS 101986</strain>
    </source>
</reference>
<evidence type="ECO:0000313" key="11">
    <source>
        <dbReference type="Proteomes" id="UP000567179"/>
    </source>
</evidence>
<keyword evidence="5" id="KW-0677">Repeat</keyword>
<dbReference type="InterPro" id="IPR023395">
    <property type="entry name" value="MCP_dom_sf"/>
</dbReference>
<dbReference type="InterPro" id="IPR050391">
    <property type="entry name" value="Mito_Metabolite_Transporter"/>
</dbReference>
<keyword evidence="3 9" id="KW-0813">Transport</keyword>
<dbReference type="AlphaFoldDB" id="A0A8H5F9R7"/>
<dbReference type="Proteomes" id="UP000567179">
    <property type="component" value="Unassembled WGS sequence"/>
</dbReference>